<reference evidence="1 2" key="1">
    <citation type="journal article" date="2017" name="Int. J. Syst. Evol. Microbiol.">
        <title>Roseitalea porphyridii gen. nov., sp. nov., isolated from a red alga, and reclassification of Hoeflea suaedae Chung et al. 2013 as Pseudohoeflea suaedae gen. nov., comb. nov.</title>
        <authorList>
            <person name="Hyeon J.W."/>
            <person name="Jeong S.E."/>
            <person name="Baek K."/>
            <person name="Jeon C.O."/>
        </authorList>
    </citation>
    <scope>NUCLEOTIDE SEQUENCE [LARGE SCALE GENOMIC DNA]</scope>
    <source>
        <strain evidence="1 2">MA7-20</strain>
    </source>
</reference>
<dbReference type="AlphaFoldDB" id="A0A4P6V1F4"/>
<dbReference type="OrthoDB" id="7824597at2"/>
<sequence length="262" mass="29308">MNTTLVSFKQITRDMSASLDRLGERADIQREVDYYRETIGTIKTPEQFVADTRVFNFAMKAHGLEDMAYAKAFMLKVLKEGRDEQDAFANTLTDPRYRDFAETFDFARHGETATIFTKAQDGVIDRYMIQSLENEAGRNDPGVRLALYFQRKAPEITSYFDILADKALSQVVRTALGMPTATATLDIDKQAAMIADRLPLSDLKDPAKLDKFVERFANLWQLQNGGAQGGVIPPGSPARLLMPVSSMGISGDLLLQIAQLRR</sequence>
<dbReference type="EMBL" id="CP036532">
    <property type="protein sequence ID" value="QBK30479.1"/>
    <property type="molecule type" value="Genomic_DNA"/>
</dbReference>
<dbReference type="SUPFAM" id="SSF158837">
    <property type="entry name" value="AGR C 984p-like"/>
    <property type="match status" value="1"/>
</dbReference>
<organism evidence="1 2">
    <name type="scientific">Roseitalea porphyridii</name>
    <dbReference type="NCBI Taxonomy" id="1852022"/>
    <lineage>
        <taxon>Bacteria</taxon>
        <taxon>Pseudomonadati</taxon>
        <taxon>Pseudomonadota</taxon>
        <taxon>Alphaproteobacteria</taxon>
        <taxon>Hyphomicrobiales</taxon>
        <taxon>Ahrensiaceae</taxon>
        <taxon>Roseitalea</taxon>
    </lineage>
</organism>
<dbReference type="Proteomes" id="UP000293719">
    <property type="component" value="Chromosome"/>
</dbReference>
<protein>
    <submittedName>
        <fullName evidence="1">DUF1217 domain-containing protein</fullName>
    </submittedName>
</protein>
<dbReference type="InterPro" id="IPR023157">
    <property type="entry name" value="AGR-C-984p-like_sf"/>
</dbReference>
<accession>A0A4P6V1F4</accession>
<keyword evidence="2" id="KW-1185">Reference proteome</keyword>
<dbReference type="KEGG" id="rpod:E0E05_07630"/>
<gene>
    <name evidence="1" type="ORF">E0E05_07630</name>
</gene>
<dbReference type="Gene3D" id="1.10.3700.10">
    <property type="entry name" value="AGR C 984p-like"/>
    <property type="match status" value="1"/>
</dbReference>
<evidence type="ECO:0000313" key="2">
    <source>
        <dbReference type="Proteomes" id="UP000293719"/>
    </source>
</evidence>
<evidence type="ECO:0000313" key="1">
    <source>
        <dbReference type="EMBL" id="QBK30479.1"/>
    </source>
</evidence>
<dbReference type="RefSeq" id="WP_131616170.1">
    <property type="nucleotide sequence ID" value="NZ_CP036532.1"/>
</dbReference>
<name>A0A4P6V1F4_9HYPH</name>
<dbReference type="GeneID" id="90767162"/>
<proteinExistence type="predicted"/>
<dbReference type="InterPro" id="IPR010626">
    <property type="entry name" value="DUF1217"/>
</dbReference>
<dbReference type="Pfam" id="PF06748">
    <property type="entry name" value="DUF1217"/>
    <property type="match status" value="1"/>
</dbReference>